<proteinExistence type="predicted"/>
<dbReference type="Proteomes" id="UP000010077">
    <property type="component" value="Chromosome"/>
</dbReference>
<dbReference type="AlphaFoldDB" id="K7YI64"/>
<keyword evidence="2" id="KW-1185">Reference proteome</keyword>
<reference evidence="1 2" key="1">
    <citation type="journal article" date="2012" name="Proc. Natl. Acad. Sci. U.S.A.">
        <title>Genome streamlining and chemical defense in a coral reef symbiosis.</title>
        <authorList>
            <person name="Kwan J.C."/>
            <person name="Donia M.S."/>
            <person name="Han A.W."/>
            <person name="Hirose E."/>
            <person name="Haygood M.G."/>
            <person name="Schmidt E.W."/>
        </authorList>
    </citation>
    <scope>NUCLEOTIDE SEQUENCE [LARGE SCALE GENOMIC DNA]</scope>
    <source>
        <strain evidence="1 2">L2</strain>
    </source>
</reference>
<evidence type="ECO:0000313" key="2">
    <source>
        <dbReference type="Proteomes" id="UP000010077"/>
    </source>
</evidence>
<organism evidence="1 2">
    <name type="scientific">Candidatus Endolissoclinum faulkneri L2</name>
    <dbReference type="NCBI Taxonomy" id="1193729"/>
    <lineage>
        <taxon>Bacteria</taxon>
        <taxon>Pseudomonadati</taxon>
        <taxon>Pseudomonadota</taxon>
        <taxon>Alphaproteobacteria</taxon>
        <taxon>Rhodospirillales</taxon>
        <taxon>Rhodospirillaceae</taxon>
        <taxon>Candidatus Endolissoclinum</taxon>
    </lineage>
</organism>
<accession>K7YI64</accession>
<sequence>MEYKLFTIANKTTNLAHLVYFSSLNVSHNHTYMQVDELKKIITN</sequence>
<dbReference type="EMBL" id="CP003539">
    <property type="protein sequence ID" value="AFX99290.1"/>
    <property type="molecule type" value="Genomic_DNA"/>
</dbReference>
<protein>
    <submittedName>
        <fullName evidence="1">Uncharacterized protein</fullName>
    </submittedName>
</protein>
<dbReference type="KEGG" id="thal:A1OE_1112"/>
<name>K7YI64_9PROT</name>
<evidence type="ECO:0000313" key="1">
    <source>
        <dbReference type="EMBL" id="AFX99290.1"/>
    </source>
</evidence>
<dbReference type="HOGENOM" id="CLU_3213811_0_0_5"/>
<gene>
    <name evidence="1" type="ORF">A1OE_1112</name>
</gene>